<dbReference type="EMBL" id="JASORJ010000005">
    <property type="protein sequence ID" value="MDK7356917.1"/>
    <property type="molecule type" value="Genomic_DNA"/>
</dbReference>
<dbReference type="Proteomes" id="UP000277803">
    <property type="component" value="Unassembled WGS sequence"/>
</dbReference>
<dbReference type="EMBL" id="LRQT01000015">
    <property type="protein sequence ID" value="KXA64972.1"/>
    <property type="molecule type" value="Genomic_DNA"/>
</dbReference>
<evidence type="ECO:0000313" key="1">
    <source>
        <dbReference type="EMBL" id="KXA64972.1"/>
    </source>
</evidence>
<gene>
    <name evidence="3" type="ORF">D2965_02875</name>
    <name evidence="1" type="ORF">HMPREF3233_00695</name>
    <name evidence="2" type="ORF">QP520_04680</name>
</gene>
<evidence type="ECO:0000313" key="2">
    <source>
        <dbReference type="EMBL" id="MDK7356917.1"/>
    </source>
</evidence>
<dbReference type="PATRIC" id="fig|39777.7.peg.683"/>
<dbReference type="STRING" id="39777.B7L28_01940"/>
<reference evidence="3 5" key="2">
    <citation type="submission" date="2018-09" db="EMBL/GenBank/DDBJ databases">
        <title>Genome sequence of Veillonella atypica isolated from periodontal Korean patients.</title>
        <authorList>
            <person name="Lee J.-H."/>
            <person name="Moon J.-H."/>
            <person name="Shin S.-Y."/>
        </authorList>
    </citation>
    <scope>NUCLEOTIDE SEQUENCE [LARGE SCALE GENOMIC DNA]</scope>
    <source>
        <strain evidence="3 5">KHUD_V1</strain>
    </source>
</reference>
<organism evidence="1">
    <name type="scientific">Veillonella atypica</name>
    <dbReference type="NCBI Taxonomy" id="39777"/>
    <lineage>
        <taxon>Bacteria</taxon>
        <taxon>Bacillati</taxon>
        <taxon>Bacillota</taxon>
        <taxon>Negativicutes</taxon>
        <taxon>Veillonellales</taxon>
        <taxon>Veillonellaceae</taxon>
        <taxon>Veillonella</taxon>
    </lineage>
</organism>
<dbReference type="Proteomes" id="UP000070226">
    <property type="component" value="Unassembled WGS sequence"/>
</dbReference>
<reference evidence="1 4" key="1">
    <citation type="submission" date="2016-01" db="EMBL/GenBank/DDBJ databases">
        <authorList>
            <person name="Oliw E.H."/>
        </authorList>
    </citation>
    <scope>NUCLEOTIDE SEQUENCE [LARGE SCALE GENOMIC DNA]</scope>
    <source>
        <strain evidence="1 4">CMW7756B</strain>
    </source>
</reference>
<dbReference type="Proteomes" id="UP001236274">
    <property type="component" value="Unassembled WGS sequence"/>
</dbReference>
<proteinExistence type="predicted"/>
<reference evidence="2" key="3">
    <citation type="submission" date="2023-05" db="EMBL/GenBank/DDBJ databases">
        <title>Cataloging the Phylogenetic Diversity of Human Bladder Bacteria.</title>
        <authorList>
            <person name="Du J."/>
        </authorList>
    </citation>
    <scope>NUCLEOTIDE SEQUENCE</scope>
    <source>
        <strain evidence="2">UMB10101</strain>
    </source>
</reference>
<dbReference type="GeneID" id="57774221"/>
<evidence type="ECO:0000313" key="4">
    <source>
        <dbReference type="Proteomes" id="UP000070226"/>
    </source>
</evidence>
<dbReference type="EMBL" id="QXZZ01000016">
    <property type="protein sequence ID" value="RJY50909.1"/>
    <property type="molecule type" value="Genomic_DNA"/>
</dbReference>
<name>A0A133S5L2_9FIRM</name>
<protein>
    <submittedName>
        <fullName evidence="1">Uncharacterized protein</fullName>
    </submittedName>
</protein>
<accession>A0A133S5L2</accession>
<evidence type="ECO:0000313" key="5">
    <source>
        <dbReference type="Proteomes" id="UP000277803"/>
    </source>
</evidence>
<comment type="caution">
    <text evidence="1">The sequence shown here is derived from an EMBL/GenBank/DDBJ whole genome shotgun (WGS) entry which is preliminary data.</text>
</comment>
<sequence>MNVKAEKFDVLVADIEKSGNTWFTKDVIEGDEYNTVVYHGRLEIHGNSLPVFIVLDDSVFSYIRVAVTTTSITDAAIKKVLPKLNELNQQFKVTKYYVNDEDSNIYTDISVPSTAETFEPAVLVNLMLEVIKPHLDEVHPEILKIVGQAK</sequence>
<dbReference type="AlphaFoldDB" id="A0A133S5L2"/>
<evidence type="ECO:0000313" key="3">
    <source>
        <dbReference type="EMBL" id="RJY50909.1"/>
    </source>
</evidence>
<dbReference type="RefSeq" id="WP_009661657.1">
    <property type="nucleotide sequence ID" value="NZ_CABKSO010000001.1"/>
</dbReference>